<evidence type="ECO:0000256" key="5">
    <source>
        <dbReference type="ARBA" id="ARBA00023004"/>
    </source>
</evidence>
<dbReference type="Pfam" id="PF00848">
    <property type="entry name" value="Ring_hydroxyl_A"/>
    <property type="match status" value="1"/>
</dbReference>
<dbReference type="CDD" id="cd03469">
    <property type="entry name" value="Rieske_RO_Alpha_N"/>
    <property type="match status" value="1"/>
</dbReference>
<keyword evidence="5" id="KW-0408">Iron</keyword>
<evidence type="ECO:0000256" key="3">
    <source>
        <dbReference type="ARBA" id="ARBA00022723"/>
    </source>
</evidence>
<dbReference type="PRINTS" id="PR00090">
    <property type="entry name" value="RNGDIOXGNASE"/>
</dbReference>
<keyword evidence="4" id="KW-0560">Oxidoreductase</keyword>
<keyword evidence="2" id="KW-0001">2Fe-2S</keyword>
<evidence type="ECO:0000256" key="6">
    <source>
        <dbReference type="ARBA" id="ARBA00023014"/>
    </source>
</evidence>
<dbReference type="Proteomes" id="UP000470384">
    <property type="component" value="Unassembled WGS sequence"/>
</dbReference>
<sequence>MTASPPLLAPEATARARAPLASAATLPPQAYRDPAIFAAERACLFASAWLPLARLDQIPEPGDYIAMDLMDQPVLVVHGMDGEIRVLSNVCLHRAAPLAEPGPGHRRLFSCPYHAWSYDTEGQLIRAPLMDGADHFDTRNCRLPQLRSEIWQGFILATLDETAAPFAPQVTGFTDYVAPYRLDDMAIARTLDFPGHWNWKVLVENFMEAYHHIATHSATLEPVFHARDSHIPDNDGQPWSILHMPAADVSGPHPEGTLPGLTDAQAHDLLATVLFPHFLLGIQGNGAVWYQLLPRAHDEVDLRIHVLLPRSTVPPEAWDETADAVAALVTVIHEEDIAANNLVWQGLTAPLTTQGRLSPLEKSIWQMNQWWLTRMGL</sequence>
<evidence type="ECO:0000259" key="7">
    <source>
        <dbReference type="PROSITE" id="PS51296"/>
    </source>
</evidence>
<evidence type="ECO:0000256" key="2">
    <source>
        <dbReference type="ARBA" id="ARBA00022714"/>
    </source>
</evidence>
<dbReference type="AlphaFoldDB" id="A0A845QDE4"/>
<dbReference type="PROSITE" id="PS51296">
    <property type="entry name" value="RIESKE"/>
    <property type="match status" value="1"/>
</dbReference>
<comment type="caution">
    <text evidence="8">The sequence shown here is derived from an EMBL/GenBank/DDBJ whole genome shotgun (WGS) entry which is preliminary data.</text>
</comment>
<evidence type="ECO:0000313" key="8">
    <source>
        <dbReference type="EMBL" id="NBG96449.1"/>
    </source>
</evidence>
<organism evidence="8 9">
    <name type="scientific">Pyruvatibacter mobilis</name>
    <dbReference type="NCBI Taxonomy" id="1712261"/>
    <lineage>
        <taxon>Bacteria</taxon>
        <taxon>Pseudomonadati</taxon>
        <taxon>Pseudomonadota</taxon>
        <taxon>Alphaproteobacteria</taxon>
        <taxon>Hyphomicrobiales</taxon>
        <taxon>Parvibaculaceae</taxon>
        <taxon>Pyruvatibacter</taxon>
    </lineage>
</organism>
<dbReference type="PANTHER" id="PTHR43756:SF5">
    <property type="entry name" value="CHOLINE MONOOXYGENASE, CHLOROPLASTIC"/>
    <property type="match status" value="1"/>
</dbReference>
<protein>
    <submittedName>
        <fullName evidence="8">Rieske 2Fe-2S domain-containing protein</fullName>
    </submittedName>
</protein>
<dbReference type="InterPro" id="IPR015879">
    <property type="entry name" value="Ring_hydroxy_dOase_asu_C_dom"/>
</dbReference>
<evidence type="ECO:0000256" key="4">
    <source>
        <dbReference type="ARBA" id="ARBA00023002"/>
    </source>
</evidence>
<dbReference type="GeneID" id="300654187"/>
<reference evidence="8 9" key="1">
    <citation type="journal article" date="2016" name="Int. J. Syst. Evol. Microbiol.">
        <title>Pyruvatibacter mobilis gen. nov., sp. nov., a marine bacterium from the culture broth of Picochlorum sp. 122.</title>
        <authorList>
            <person name="Wang G."/>
            <person name="Tang M."/>
            <person name="Wu H."/>
            <person name="Dai S."/>
            <person name="Li T."/>
            <person name="Chen C."/>
            <person name="He H."/>
            <person name="Fan J."/>
            <person name="Xiang W."/>
            <person name="Li X."/>
        </authorList>
    </citation>
    <scope>NUCLEOTIDE SEQUENCE [LARGE SCALE GENOMIC DNA]</scope>
    <source>
        <strain evidence="8 9">GYP-11</strain>
    </source>
</reference>
<name>A0A845QDE4_9HYPH</name>
<dbReference type="GO" id="GO:0005506">
    <property type="term" value="F:iron ion binding"/>
    <property type="evidence" value="ECO:0007669"/>
    <property type="project" value="InterPro"/>
</dbReference>
<feature type="domain" description="Rieske" evidence="7">
    <location>
        <begin position="49"/>
        <end position="157"/>
    </location>
</feature>
<dbReference type="PANTHER" id="PTHR43756">
    <property type="entry name" value="CHOLINE MONOOXYGENASE, CHLOROPLASTIC"/>
    <property type="match status" value="1"/>
</dbReference>
<dbReference type="Gene3D" id="3.90.380.10">
    <property type="entry name" value="Naphthalene 1,2-dioxygenase Alpha Subunit, Chain A, domain 1"/>
    <property type="match status" value="2"/>
</dbReference>
<accession>A0A845QDE4</accession>
<evidence type="ECO:0000313" key="9">
    <source>
        <dbReference type="Proteomes" id="UP000470384"/>
    </source>
</evidence>
<dbReference type="Pfam" id="PF00355">
    <property type="entry name" value="Rieske"/>
    <property type="match status" value="1"/>
</dbReference>
<dbReference type="GO" id="GO:0016491">
    <property type="term" value="F:oxidoreductase activity"/>
    <property type="evidence" value="ECO:0007669"/>
    <property type="project" value="UniProtKB-KW"/>
</dbReference>
<comment type="cofactor">
    <cofactor evidence="1">
        <name>Fe cation</name>
        <dbReference type="ChEBI" id="CHEBI:24875"/>
    </cofactor>
</comment>
<dbReference type="GO" id="GO:0051537">
    <property type="term" value="F:2 iron, 2 sulfur cluster binding"/>
    <property type="evidence" value="ECO:0007669"/>
    <property type="project" value="UniProtKB-KW"/>
</dbReference>
<keyword evidence="6" id="KW-0411">Iron-sulfur</keyword>
<keyword evidence="3" id="KW-0479">Metal-binding</keyword>
<dbReference type="Gene3D" id="2.102.10.10">
    <property type="entry name" value="Rieske [2Fe-2S] iron-sulphur domain"/>
    <property type="match status" value="1"/>
</dbReference>
<dbReference type="RefSeq" id="WP_160588535.1">
    <property type="nucleotide sequence ID" value="NZ_BMHN01000001.1"/>
</dbReference>
<dbReference type="InterPro" id="IPR017941">
    <property type="entry name" value="Rieske_2Fe-2S"/>
</dbReference>
<dbReference type="SUPFAM" id="SSF50022">
    <property type="entry name" value="ISP domain"/>
    <property type="match status" value="1"/>
</dbReference>
<dbReference type="EMBL" id="WXYQ01000009">
    <property type="protein sequence ID" value="NBG96449.1"/>
    <property type="molecule type" value="Genomic_DNA"/>
</dbReference>
<dbReference type="OrthoDB" id="7456916at2"/>
<proteinExistence type="predicted"/>
<dbReference type="InterPro" id="IPR036922">
    <property type="entry name" value="Rieske_2Fe-2S_sf"/>
</dbReference>
<dbReference type="InterPro" id="IPR001663">
    <property type="entry name" value="Rng_hydr_dOase-A"/>
</dbReference>
<keyword evidence="9" id="KW-1185">Reference proteome</keyword>
<gene>
    <name evidence="8" type="ORF">GTQ45_11960</name>
</gene>
<evidence type="ECO:0000256" key="1">
    <source>
        <dbReference type="ARBA" id="ARBA00001962"/>
    </source>
</evidence>
<dbReference type="SUPFAM" id="SSF55961">
    <property type="entry name" value="Bet v1-like"/>
    <property type="match status" value="1"/>
</dbReference>